<evidence type="ECO:0000313" key="3">
    <source>
        <dbReference type="EMBL" id="PWJ85841.1"/>
    </source>
</evidence>
<protein>
    <submittedName>
        <fullName evidence="3">Glycosyltransferase involved in cell wall biosynthesis</fullName>
    </submittedName>
</protein>
<dbReference type="SUPFAM" id="SSF53756">
    <property type="entry name" value="UDP-Glycosyltransferase/glycogen phosphorylase"/>
    <property type="match status" value="1"/>
</dbReference>
<organism evidence="3 4">
    <name type="scientific">Pseudaminobacter salicylatoxidans</name>
    <dbReference type="NCBI Taxonomy" id="93369"/>
    <lineage>
        <taxon>Bacteria</taxon>
        <taxon>Pseudomonadati</taxon>
        <taxon>Pseudomonadota</taxon>
        <taxon>Alphaproteobacteria</taxon>
        <taxon>Hyphomicrobiales</taxon>
        <taxon>Phyllobacteriaceae</taxon>
        <taxon>Pseudaminobacter</taxon>
    </lineage>
</organism>
<dbReference type="InterPro" id="IPR028098">
    <property type="entry name" value="Glyco_trans_4-like_N"/>
</dbReference>
<name>A0A316C7X5_PSESE</name>
<dbReference type="InterPro" id="IPR001296">
    <property type="entry name" value="Glyco_trans_1"/>
</dbReference>
<accession>A0A316C7X5</accession>
<keyword evidence="3" id="KW-0808">Transferase</keyword>
<evidence type="ECO:0000259" key="2">
    <source>
        <dbReference type="Pfam" id="PF13439"/>
    </source>
</evidence>
<dbReference type="Gene3D" id="3.40.50.2000">
    <property type="entry name" value="Glycogen Phosphorylase B"/>
    <property type="match status" value="2"/>
</dbReference>
<dbReference type="RefSeq" id="WP_109611794.1">
    <property type="nucleotide sequence ID" value="NZ_QGGG01000002.1"/>
</dbReference>
<evidence type="ECO:0000313" key="4">
    <source>
        <dbReference type="Proteomes" id="UP000245396"/>
    </source>
</evidence>
<dbReference type="AlphaFoldDB" id="A0A316C7X5"/>
<dbReference type="CDD" id="cd03801">
    <property type="entry name" value="GT4_PimA-like"/>
    <property type="match status" value="1"/>
</dbReference>
<sequence length="394" mass="42802">MTKRLRIVHCFRSPVGGIFRHVRDLAEAQASAGHSVGIVCDSTTGGEYEERLFAGMASTLDLGVWRTPMQRHVGLGDTAAALRAFGIIRKLQPDILHGHGAKGGVYARLFGSLLRVSGSRVARLYSPHGGSLHYDETTTTGRVFFRIERLLERITDHILFVSEYERRTFRRKIGDPTVTNSLVYNGLRETEFQPVFHAGGAADFLYIGMMRDLKGPDLFIDALARAEQQLGRTTTAVMVGSGDDLPRYRAQVERLGLSARVCFLDPMPARKAFSLAHFIVVPSRAEAMPYIVLEALAAGMPMVATAVGGIPEIFGEGSPALTLPDSDELARKMAGALADPEAYRATMPGAASLRARFGADVMAGKIENIYYSALGYTQPETPDAANRAIGSRVS</sequence>
<evidence type="ECO:0000259" key="1">
    <source>
        <dbReference type="Pfam" id="PF00534"/>
    </source>
</evidence>
<dbReference type="EMBL" id="QGGG01000002">
    <property type="protein sequence ID" value="PWJ85841.1"/>
    <property type="molecule type" value="Genomic_DNA"/>
</dbReference>
<dbReference type="OrthoDB" id="9806708at2"/>
<keyword evidence="4" id="KW-1185">Reference proteome</keyword>
<comment type="caution">
    <text evidence="3">The sequence shown here is derived from an EMBL/GenBank/DDBJ whole genome shotgun (WGS) entry which is preliminary data.</text>
</comment>
<dbReference type="GO" id="GO:0016757">
    <property type="term" value="F:glycosyltransferase activity"/>
    <property type="evidence" value="ECO:0007669"/>
    <property type="project" value="InterPro"/>
</dbReference>
<reference evidence="3 4" key="1">
    <citation type="submission" date="2018-05" db="EMBL/GenBank/DDBJ databases">
        <title>Genomic Encyclopedia of Type Strains, Phase IV (KMG-IV): sequencing the most valuable type-strain genomes for metagenomic binning, comparative biology and taxonomic classification.</title>
        <authorList>
            <person name="Goeker M."/>
        </authorList>
    </citation>
    <scope>NUCLEOTIDE SEQUENCE [LARGE SCALE GENOMIC DNA]</scope>
    <source>
        <strain evidence="3 4">DSM 6986</strain>
    </source>
</reference>
<feature type="domain" description="Glycosyl transferase family 1" evidence="1">
    <location>
        <begin position="189"/>
        <end position="345"/>
    </location>
</feature>
<dbReference type="Pfam" id="PF13439">
    <property type="entry name" value="Glyco_transf_4"/>
    <property type="match status" value="1"/>
</dbReference>
<dbReference type="STRING" id="1192868.GCA_000304395_03888"/>
<dbReference type="Pfam" id="PF00534">
    <property type="entry name" value="Glycos_transf_1"/>
    <property type="match status" value="1"/>
</dbReference>
<proteinExistence type="predicted"/>
<dbReference type="Proteomes" id="UP000245396">
    <property type="component" value="Unassembled WGS sequence"/>
</dbReference>
<gene>
    <name evidence="3" type="ORF">C7441_102288</name>
</gene>
<dbReference type="PANTHER" id="PTHR12526">
    <property type="entry name" value="GLYCOSYLTRANSFERASE"/>
    <property type="match status" value="1"/>
</dbReference>
<feature type="domain" description="Glycosyltransferase subfamily 4-like N-terminal" evidence="2">
    <location>
        <begin position="15"/>
        <end position="186"/>
    </location>
</feature>